<accession>A0A1Y1QJN2</accession>
<name>A0A1Y1QJN2_9GAMM</name>
<organism evidence="2 3">
    <name type="scientific">Thiothrix lacustris</name>
    <dbReference type="NCBI Taxonomy" id="525917"/>
    <lineage>
        <taxon>Bacteria</taxon>
        <taxon>Pseudomonadati</taxon>
        <taxon>Pseudomonadota</taxon>
        <taxon>Gammaproteobacteria</taxon>
        <taxon>Thiotrichales</taxon>
        <taxon>Thiotrichaceae</taxon>
        <taxon>Thiothrix</taxon>
    </lineage>
</organism>
<gene>
    <name evidence="2" type="ORF">BWK73_28415</name>
</gene>
<dbReference type="CDD" id="cd00085">
    <property type="entry name" value="HNHc"/>
    <property type="match status" value="1"/>
</dbReference>
<dbReference type="AlphaFoldDB" id="A0A1Y1QJN2"/>
<proteinExistence type="predicted"/>
<dbReference type="SMART" id="SM00507">
    <property type="entry name" value="HNHc"/>
    <property type="match status" value="1"/>
</dbReference>
<protein>
    <recommendedName>
        <fullName evidence="1">HNH nuclease domain-containing protein</fullName>
    </recommendedName>
</protein>
<dbReference type="GO" id="GO:0004519">
    <property type="term" value="F:endonuclease activity"/>
    <property type="evidence" value="ECO:0007669"/>
    <property type="project" value="InterPro"/>
</dbReference>
<sequence length="261" mass="30347">MKIDVSFPDLEILISKMGASKTVWKSDVSIAALKPDWKIIFEEGGGIEVGLDDVEPASDGLLKYHGEQILLHIKEVRGFNQYGSLPKFHFYQCRTLDKMKEAGRFDRYVVTQRKDGTFLIDKSIGYNEYERNSVEKLLVCKNCLNWYNKNYKKNYDVDSFDIVEFFSHFSDSPISNKPTYTDVTAPKSGYTDDWNEISLRHKKSHQWICQECQKEFKNGGLHVHHINGVKGDNRDQNLKVLCETCHSQQPNHQHMKKNYQK</sequence>
<dbReference type="InterPro" id="IPR003615">
    <property type="entry name" value="HNH_nuc"/>
</dbReference>
<evidence type="ECO:0000313" key="3">
    <source>
        <dbReference type="Proteomes" id="UP000192491"/>
    </source>
</evidence>
<evidence type="ECO:0000313" key="2">
    <source>
        <dbReference type="EMBL" id="OQX07336.1"/>
    </source>
</evidence>
<dbReference type="GO" id="GO:0003676">
    <property type="term" value="F:nucleic acid binding"/>
    <property type="evidence" value="ECO:0007669"/>
    <property type="project" value="InterPro"/>
</dbReference>
<feature type="domain" description="HNH nuclease" evidence="1">
    <location>
        <begin position="198"/>
        <end position="247"/>
    </location>
</feature>
<evidence type="ECO:0000259" key="1">
    <source>
        <dbReference type="SMART" id="SM00507"/>
    </source>
</evidence>
<reference evidence="2 3" key="1">
    <citation type="submission" date="2017-01" db="EMBL/GenBank/DDBJ databases">
        <title>Novel large sulfur bacteria in the metagenomes of groundwater-fed chemosynthetic microbial mats in the Lake Huron basin.</title>
        <authorList>
            <person name="Sharrar A.M."/>
            <person name="Flood B.E."/>
            <person name="Bailey J.V."/>
            <person name="Jones D.S."/>
            <person name="Biddanda B."/>
            <person name="Ruberg S.A."/>
            <person name="Marcus D.N."/>
            <person name="Dick G.J."/>
        </authorList>
    </citation>
    <scope>NUCLEOTIDE SEQUENCE [LARGE SCALE GENOMIC DNA]</scope>
    <source>
        <strain evidence="2">A8</strain>
    </source>
</reference>
<dbReference type="Pfam" id="PF01844">
    <property type="entry name" value="HNH"/>
    <property type="match status" value="1"/>
</dbReference>
<comment type="caution">
    <text evidence="2">The sequence shown here is derived from an EMBL/GenBank/DDBJ whole genome shotgun (WGS) entry which is preliminary data.</text>
</comment>
<dbReference type="InterPro" id="IPR002711">
    <property type="entry name" value="HNH"/>
</dbReference>
<dbReference type="GO" id="GO:0008270">
    <property type="term" value="F:zinc ion binding"/>
    <property type="evidence" value="ECO:0007669"/>
    <property type="project" value="InterPro"/>
</dbReference>
<dbReference type="Gene3D" id="1.10.30.50">
    <property type="match status" value="1"/>
</dbReference>
<dbReference type="Proteomes" id="UP000192491">
    <property type="component" value="Unassembled WGS sequence"/>
</dbReference>
<dbReference type="EMBL" id="MTEJ01000212">
    <property type="protein sequence ID" value="OQX07336.1"/>
    <property type="molecule type" value="Genomic_DNA"/>
</dbReference>